<evidence type="ECO:0000259" key="2">
    <source>
        <dbReference type="Pfam" id="PF01266"/>
    </source>
</evidence>
<dbReference type="RefSeq" id="XP_018693525.1">
    <property type="nucleotide sequence ID" value="XM_018836672.1"/>
</dbReference>
<dbReference type="Proteomes" id="UP000078343">
    <property type="component" value="Unassembled WGS sequence"/>
</dbReference>
<reference evidence="3 4" key="1">
    <citation type="submission" date="2016-04" db="EMBL/GenBank/DDBJ databases">
        <title>Draft genome of Fonsecaea erecta CBS 125763.</title>
        <authorList>
            <person name="Weiss V.A."/>
            <person name="Vicente V.A."/>
            <person name="Raittz R.T."/>
            <person name="Moreno L.F."/>
            <person name="De Souza E.M."/>
            <person name="Pedrosa F.O."/>
            <person name="Steffens M.B."/>
            <person name="Faoro H."/>
            <person name="Tadra-Sfeir M.Z."/>
            <person name="Najafzadeh M.J."/>
            <person name="Felipe M.S."/>
            <person name="Teixeira M."/>
            <person name="Sun J."/>
            <person name="Xi L."/>
            <person name="Gomes R."/>
            <person name="De Azevedo C.M."/>
            <person name="Salgado C.G."/>
            <person name="Da Silva M.B."/>
            <person name="Nascimento M.F."/>
            <person name="Queiroz-Telles F."/>
            <person name="Attili D.S."/>
            <person name="Gorbushina A."/>
        </authorList>
    </citation>
    <scope>NUCLEOTIDE SEQUENCE [LARGE SCALE GENOMIC DNA]</scope>
    <source>
        <strain evidence="3 4">CBS 125763</strain>
    </source>
</reference>
<sequence length="456" mass="47937">MSTVILGGGIIGLSTAYYLSLARASFPPSAAIHIIDSSPALLASASGFAGGFLAEDWFSPPVASLGALSFRLHRELARTHDGPRRWGYARSQTFNLSVDERAAAAIRTGRNVDWLREGTSRAGAAGSSSSTPRANGGSGGDGETLNPDGSPAVWTPQPGGTLETISGPESCAQIEPRELCEFLLDECQKRGVQVHLSTTAIGILTDANGALRGLELQSTSSSSNTELECNDILISAGAWTPRVFQTLFPSSKLHIPVEPLAGHSLVVKSPRYRTPFVDNGSGNWLCYAIYGAPGRHWSYAPEAFARLARNGQPEIWVGGLNDASLPLPAQASDVKALIDPESIASLHKTTVQLTGRLLTEDGADDNHVNQDDLETVREGLCFRPVGQKGTPVLGRIPENSLGLPQAGGGAKVWIASGHGPWGISLSLGTGLVMSEMISGKKPSADVRALLIASSMD</sequence>
<dbReference type="PANTHER" id="PTHR13847:SF185">
    <property type="entry name" value="FAD DEPENDENT OXIDOREDUCTASE SUPERFAMILY (AFU_ORTHOLOGUE AFUA_3G02360)"/>
    <property type="match status" value="1"/>
</dbReference>
<feature type="domain" description="FAD dependent oxidoreductase" evidence="2">
    <location>
        <begin position="4"/>
        <end position="436"/>
    </location>
</feature>
<dbReference type="Pfam" id="PF01266">
    <property type="entry name" value="DAO"/>
    <property type="match status" value="1"/>
</dbReference>
<dbReference type="Gene3D" id="3.30.9.10">
    <property type="entry name" value="D-Amino Acid Oxidase, subunit A, domain 2"/>
    <property type="match status" value="1"/>
</dbReference>
<evidence type="ECO:0000313" key="4">
    <source>
        <dbReference type="Proteomes" id="UP000078343"/>
    </source>
</evidence>
<proteinExistence type="predicted"/>
<organism evidence="3 4">
    <name type="scientific">Fonsecaea erecta</name>
    <dbReference type="NCBI Taxonomy" id="1367422"/>
    <lineage>
        <taxon>Eukaryota</taxon>
        <taxon>Fungi</taxon>
        <taxon>Dikarya</taxon>
        <taxon>Ascomycota</taxon>
        <taxon>Pezizomycotina</taxon>
        <taxon>Eurotiomycetes</taxon>
        <taxon>Chaetothyriomycetidae</taxon>
        <taxon>Chaetothyriales</taxon>
        <taxon>Herpotrichiellaceae</taxon>
        <taxon>Fonsecaea</taxon>
    </lineage>
</organism>
<dbReference type="OrthoDB" id="498204at2759"/>
<evidence type="ECO:0000313" key="3">
    <source>
        <dbReference type="EMBL" id="OAP60158.1"/>
    </source>
</evidence>
<feature type="compositionally biased region" description="Low complexity" evidence="1">
    <location>
        <begin position="120"/>
        <end position="134"/>
    </location>
</feature>
<name>A0A178ZK31_9EURO</name>
<dbReference type="GO" id="GO:0005770">
    <property type="term" value="C:late endosome"/>
    <property type="evidence" value="ECO:0007669"/>
    <property type="project" value="TreeGrafter"/>
</dbReference>
<dbReference type="GeneID" id="30009328"/>
<dbReference type="STRING" id="1367422.A0A178ZK31"/>
<dbReference type="SUPFAM" id="SSF51905">
    <property type="entry name" value="FAD/NAD(P)-binding domain"/>
    <property type="match status" value="1"/>
</dbReference>
<dbReference type="InterPro" id="IPR006076">
    <property type="entry name" value="FAD-dep_OxRdtase"/>
</dbReference>
<evidence type="ECO:0000256" key="1">
    <source>
        <dbReference type="SAM" id="MobiDB-lite"/>
    </source>
</evidence>
<gene>
    <name evidence="3" type="ORF">AYL99_05160</name>
</gene>
<dbReference type="Gene3D" id="3.50.50.60">
    <property type="entry name" value="FAD/NAD(P)-binding domain"/>
    <property type="match status" value="3"/>
</dbReference>
<feature type="region of interest" description="Disordered" evidence="1">
    <location>
        <begin position="117"/>
        <end position="167"/>
    </location>
</feature>
<accession>A0A178ZK31</accession>
<comment type="caution">
    <text evidence="3">The sequence shown here is derived from an EMBL/GenBank/DDBJ whole genome shotgun (WGS) entry which is preliminary data.</text>
</comment>
<dbReference type="GO" id="GO:0005829">
    <property type="term" value="C:cytosol"/>
    <property type="evidence" value="ECO:0007669"/>
    <property type="project" value="GOC"/>
</dbReference>
<dbReference type="EMBL" id="LVYI01000004">
    <property type="protein sequence ID" value="OAP60158.1"/>
    <property type="molecule type" value="Genomic_DNA"/>
</dbReference>
<dbReference type="GO" id="GO:0042147">
    <property type="term" value="P:retrograde transport, endosome to Golgi"/>
    <property type="evidence" value="ECO:0007669"/>
    <property type="project" value="TreeGrafter"/>
</dbReference>
<protein>
    <recommendedName>
        <fullName evidence="2">FAD dependent oxidoreductase domain-containing protein</fullName>
    </recommendedName>
</protein>
<dbReference type="AlphaFoldDB" id="A0A178ZK31"/>
<keyword evidence="4" id="KW-1185">Reference proteome</keyword>
<dbReference type="InterPro" id="IPR036188">
    <property type="entry name" value="FAD/NAD-bd_sf"/>
</dbReference>
<dbReference type="PANTHER" id="PTHR13847">
    <property type="entry name" value="SARCOSINE DEHYDROGENASE-RELATED"/>
    <property type="match status" value="1"/>
</dbReference>